<dbReference type="PANTHER" id="PTHR31635:SF196">
    <property type="entry name" value="REVERSE TRANSCRIPTASE DOMAIN-CONTAINING PROTEIN-RELATED"/>
    <property type="match status" value="1"/>
</dbReference>
<dbReference type="InterPro" id="IPR036691">
    <property type="entry name" value="Endo/exonu/phosph_ase_sf"/>
</dbReference>
<organism evidence="1 2">
    <name type="scientific">Labeo rohita</name>
    <name type="common">Indian major carp</name>
    <name type="synonym">Cyprinus rohita</name>
    <dbReference type="NCBI Taxonomy" id="84645"/>
    <lineage>
        <taxon>Eukaryota</taxon>
        <taxon>Metazoa</taxon>
        <taxon>Chordata</taxon>
        <taxon>Craniata</taxon>
        <taxon>Vertebrata</taxon>
        <taxon>Euteleostomi</taxon>
        <taxon>Actinopterygii</taxon>
        <taxon>Neopterygii</taxon>
        <taxon>Teleostei</taxon>
        <taxon>Ostariophysi</taxon>
        <taxon>Cypriniformes</taxon>
        <taxon>Cyprinidae</taxon>
        <taxon>Labeoninae</taxon>
        <taxon>Labeonini</taxon>
        <taxon>Labeo</taxon>
    </lineage>
</organism>
<dbReference type="EMBL" id="JACTAM010002745">
    <property type="protein sequence ID" value="KAI2643779.1"/>
    <property type="molecule type" value="Genomic_DNA"/>
</dbReference>
<proteinExistence type="predicted"/>
<evidence type="ECO:0000313" key="2">
    <source>
        <dbReference type="Proteomes" id="UP000830375"/>
    </source>
</evidence>
<comment type="caution">
    <text evidence="1">The sequence shown here is derived from an EMBL/GenBank/DDBJ whole genome shotgun (WGS) entry which is preliminary data.</text>
</comment>
<sequence length="426" mass="49707">MQKFDIKDFWREKFPNLKSFTWNNKACTAMSRIDYWLASCSLQKENILINILPMPLTDHKAVSFNVSLQSFSSNNYNSYWKLNNSILDNESVKVTIRSLIAQYWKLAQRSNDYCNYWELLKFEIGKFLRNYGNVLAKARKHEEEIIISKIIAFTQRSPPIFSDDEKIELIALQKHLDDIYKRRAEGAFIRSRQRWLEKGEQNSAYFFQLEKSHSKNSISHLNINGIVTHDPRSIADYCSSFYSSLYESRFNEKVTLDFLDSLINTKSVSEGKKELCDNPICIEEVLHAIKELKLNKSPGVDGLISEFYKSFSEELAPFLLKFFSQSIELGKLPPTLTQGLITLIPKPKKDALLLDNWRPICLLNIDYKILASIFSVRIKKTLDLIIDDTQSGFMRNRHISNNIRLVLDLIDYPHLYSDKSFFFRLP</sequence>
<evidence type="ECO:0000313" key="1">
    <source>
        <dbReference type="EMBL" id="KAI2643779.1"/>
    </source>
</evidence>
<reference evidence="1 2" key="1">
    <citation type="submission" date="2022-01" db="EMBL/GenBank/DDBJ databases">
        <title>A high-quality chromosome-level genome assembly of rohu carp, Labeo rohita.</title>
        <authorList>
            <person name="Arick M.A. II"/>
            <person name="Hsu C.-Y."/>
            <person name="Magbanua Z."/>
            <person name="Pechanova O."/>
            <person name="Grover C."/>
            <person name="Miller E."/>
            <person name="Thrash A."/>
            <person name="Ezzel L."/>
            <person name="Alam S."/>
            <person name="Benzie J."/>
            <person name="Hamilton M."/>
            <person name="Karsi A."/>
            <person name="Lawrence M.L."/>
            <person name="Peterson D.G."/>
        </authorList>
    </citation>
    <scope>NUCLEOTIDE SEQUENCE [LARGE SCALE GENOMIC DNA]</scope>
    <source>
        <strain evidence="2">BAU-BD-2019</strain>
        <tissue evidence="1">Blood</tissue>
    </source>
</reference>
<keyword evidence="2" id="KW-1185">Reference proteome</keyword>
<dbReference type="Gene3D" id="3.60.10.10">
    <property type="entry name" value="Endonuclease/exonuclease/phosphatase"/>
    <property type="match status" value="1"/>
</dbReference>
<dbReference type="SUPFAM" id="SSF56219">
    <property type="entry name" value="DNase I-like"/>
    <property type="match status" value="1"/>
</dbReference>
<name>A0ABQ8KZA4_LABRO</name>
<gene>
    <name evidence="1" type="ORF">H4Q32_025720</name>
</gene>
<dbReference type="Proteomes" id="UP000830375">
    <property type="component" value="Unassembled WGS sequence"/>
</dbReference>
<accession>A0ABQ8KZA4</accession>
<protein>
    <submittedName>
        <fullName evidence="1">149 kDa protein</fullName>
    </submittedName>
</protein>
<dbReference type="PANTHER" id="PTHR31635">
    <property type="entry name" value="REVERSE TRANSCRIPTASE DOMAIN-CONTAINING PROTEIN-RELATED"/>
    <property type="match status" value="1"/>
</dbReference>